<keyword evidence="1" id="KW-0732">Signal</keyword>
<dbReference type="PROSITE" id="PS51257">
    <property type="entry name" value="PROKAR_LIPOPROTEIN"/>
    <property type="match status" value="1"/>
</dbReference>
<dbReference type="InterPro" id="IPR021903">
    <property type="entry name" value="DUF3515"/>
</dbReference>
<dbReference type="Proteomes" id="UP000543598">
    <property type="component" value="Unassembled WGS sequence"/>
</dbReference>
<feature type="signal peptide" evidence="1">
    <location>
        <begin position="1"/>
        <end position="22"/>
    </location>
</feature>
<keyword evidence="3" id="KW-1185">Reference proteome</keyword>
<accession>A0A7Y2LXC6</accession>
<dbReference type="RefSeq" id="WP_167041253.1">
    <property type="nucleotide sequence ID" value="NZ_BAAANA010000003.1"/>
</dbReference>
<feature type="chain" id="PRO_5038402700" evidence="1">
    <location>
        <begin position="23"/>
        <end position="155"/>
    </location>
</feature>
<reference evidence="2 3" key="1">
    <citation type="submission" date="2020-05" db="EMBL/GenBank/DDBJ databases">
        <title>MicrobeNet Type strains.</title>
        <authorList>
            <person name="Nicholson A.C."/>
        </authorList>
    </citation>
    <scope>NUCLEOTIDE SEQUENCE [LARGE SCALE GENOMIC DNA]</scope>
    <source>
        <strain evidence="2 3">JCM 14282</strain>
    </source>
</reference>
<protein>
    <submittedName>
        <fullName evidence="2">DUF3515 family protein</fullName>
    </submittedName>
</protein>
<dbReference type="Pfam" id="PF12028">
    <property type="entry name" value="DUF3515"/>
    <property type="match status" value="1"/>
</dbReference>
<evidence type="ECO:0000256" key="1">
    <source>
        <dbReference type="SAM" id="SignalP"/>
    </source>
</evidence>
<proteinExistence type="predicted"/>
<gene>
    <name evidence="2" type="ORF">HLA99_01605</name>
</gene>
<evidence type="ECO:0000313" key="3">
    <source>
        <dbReference type="Proteomes" id="UP000543598"/>
    </source>
</evidence>
<organism evidence="2 3">
    <name type="scientific">Microbacterium ulmi</name>
    <dbReference type="NCBI Taxonomy" id="179095"/>
    <lineage>
        <taxon>Bacteria</taxon>
        <taxon>Bacillati</taxon>
        <taxon>Actinomycetota</taxon>
        <taxon>Actinomycetes</taxon>
        <taxon>Micrococcales</taxon>
        <taxon>Microbacteriaceae</taxon>
        <taxon>Microbacterium</taxon>
    </lineage>
</organism>
<evidence type="ECO:0000313" key="2">
    <source>
        <dbReference type="EMBL" id="NNH02564.1"/>
    </source>
</evidence>
<name>A0A7Y2LXC6_9MICO</name>
<comment type="caution">
    <text evidence="2">The sequence shown here is derived from an EMBL/GenBank/DDBJ whole genome shotgun (WGS) entry which is preliminary data.</text>
</comment>
<dbReference type="EMBL" id="JABEMB010000001">
    <property type="protein sequence ID" value="NNH02564.1"/>
    <property type="molecule type" value="Genomic_DNA"/>
</dbReference>
<dbReference type="AlphaFoldDB" id="A0A7Y2LXC6"/>
<sequence>MTRRALAAVLSLAGALTLAGCASTVSLTPAEGANDPACADVTVRLPDSVDGQQRRWTDAQATGAWGNPASVILTCGLDTPGPSTLPCETAGGVDWLMDDADAPRYRFTSFGRTPAVEVYLNYDVVSAREVLDQLGLAVGRLPATGAVCTDRPIDE</sequence>